<dbReference type="SUPFAM" id="SSF53474">
    <property type="entry name" value="alpha/beta-Hydrolases"/>
    <property type="match status" value="1"/>
</dbReference>
<dbReference type="EMBL" id="LR584267">
    <property type="protein sequence ID" value="VHO00498.1"/>
    <property type="molecule type" value="Genomic_DNA"/>
</dbReference>
<dbReference type="Proteomes" id="UP000324288">
    <property type="component" value="Chromosome"/>
</dbReference>
<reference evidence="2 4" key="1">
    <citation type="journal article" date="2015" name="Genome Announc.">
        <title>Complete Genome Sequences for Two Strains of a Novel Fastidious, Partially Acid-Fast, Gram-Positive Corynebacterineae Bacterium, Derived from Human Clinical Samples.</title>
        <authorList>
            <person name="Nicholson A.C."/>
            <person name="Bell M."/>
            <person name="Humrighouse B.W."/>
            <person name="McQuiston J.R."/>
        </authorList>
    </citation>
    <scope>NUCLEOTIDE SEQUENCE [LARGE SCALE GENOMIC DNA]</scope>
    <source>
        <strain evidence="2 4">X1698</strain>
    </source>
</reference>
<dbReference type="RefSeq" id="WP_053961946.1">
    <property type="nucleotide sequence ID" value="NZ_CAMJVL010000014.1"/>
</dbReference>
<dbReference type="GO" id="GO:0016042">
    <property type="term" value="P:lipid catabolic process"/>
    <property type="evidence" value="ECO:0007669"/>
    <property type="project" value="InterPro"/>
</dbReference>
<dbReference type="KEGG" id="cbq:AL705_04215"/>
<dbReference type="PANTHER" id="PTHR34853">
    <property type="match status" value="1"/>
</dbReference>
<dbReference type="Gene3D" id="1.10.260.130">
    <property type="match status" value="1"/>
</dbReference>
<proteinExistence type="predicted"/>
<evidence type="ECO:0000256" key="1">
    <source>
        <dbReference type="SAM" id="SignalP"/>
    </source>
</evidence>
<evidence type="ECO:0000313" key="3">
    <source>
        <dbReference type="EMBL" id="VHO00498.1"/>
    </source>
</evidence>
<dbReference type="PANTHER" id="PTHR34853:SF1">
    <property type="entry name" value="LIPASE 5"/>
    <property type="match status" value="1"/>
</dbReference>
<evidence type="ECO:0000313" key="5">
    <source>
        <dbReference type="Proteomes" id="UP000324288"/>
    </source>
</evidence>
<keyword evidence="1" id="KW-0732">Signal</keyword>
<dbReference type="OrthoDB" id="9798122at2"/>
<evidence type="ECO:0000313" key="4">
    <source>
        <dbReference type="Proteomes" id="UP000068137"/>
    </source>
</evidence>
<name>A0A0M4MC69_9ACTN</name>
<accession>A0A0M4MC69</accession>
<sequence>MKRLTTRLLAAAGALTLTVGLINPEAAQAAATMPTPILDPFFNVPAAQYVHKPHGKLLRSRKLPAFLVPGGNATQMVFSTRDTFNRPTYATAVLVKPANFPKNGKVVVFNDFINSLGIGCQPSFSYSSLNPEWNTRSFIAMWYSAIAARYGYALLIPDHEGMKAAYTANILAGHIVLDAVRAMKNTPDFGMQRSWTGMLGYSGGSMVSLWAANLRAEYAPDVHFSAIAIGGTPTDLQYYGVRFGNRPNDAFGLAFASLVGLEREYPKSMRVTPRLSKHGKNKMRVLKNACSPRLLQSLKGESVNTIFNGVSLNPAQERSAFRVLRENSLYYDQRHPTRGTKLYVFGSRTDIGAPIRPLRATIRRYCATGSRVQYIEVNDPNHVSTAFHNIPAAAQWLFQMSNGGKMRNDCRRIPR</sequence>
<dbReference type="AlphaFoldDB" id="A0A0M4MC69"/>
<dbReference type="Pfam" id="PF03583">
    <property type="entry name" value="LIP"/>
    <property type="match status" value="1"/>
</dbReference>
<dbReference type="GO" id="GO:0004806">
    <property type="term" value="F:triacylglycerol lipase activity"/>
    <property type="evidence" value="ECO:0007669"/>
    <property type="project" value="InterPro"/>
</dbReference>
<dbReference type="PIRSF" id="PIRSF029171">
    <property type="entry name" value="Esterase_LipA"/>
    <property type="match status" value="1"/>
</dbReference>
<dbReference type="EMBL" id="CP012390">
    <property type="protein sequence ID" value="ALE18975.1"/>
    <property type="molecule type" value="Genomic_DNA"/>
</dbReference>
<evidence type="ECO:0000313" key="2">
    <source>
        <dbReference type="EMBL" id="ALE18975.1"/>
    </source>
</evidence>
<feature type="chain" id="PRO_5044544838" evidence="1">
    <location>
        <begin position="30"/>
        <end position="415"/>
    </location>
</feature>
<gene>
    <name evidence="2" type="ORF">AL705_04215</name>
    <name evidence="3" type="ORF">LC603019_00791</name>
</gene>
<reference evidence="2" key="2">
    <citation type="journal article" date="2016" name="Int. J. Syst. Evol. Microbiol.">
        <title>Lawsonella clevelandensis gen. nov., sp. nov., a new member of the suborder Corynebacterineae isolated from human abscesses.</title>
        <authorList>
            <person name="Bell M.E."/>
            <person name="Bernard K.A."/>
            <person name="Harrington S.M."/>
            <person name="Patel N.B."/>
            <person name="Tucker T.A."/>
            <person name="Metcalfe M.G."/>
            <person name="McQuiston J.R."/>
        </authorList>
    </citation>
    <scope>NUCLEOTIDE SEQUENCE</scope>
    <source>
        <strain evidence="2">X1698</strain>
    </source>
</reference>
<dbReference type="Gene3D" id="3.40.50.1820">
    <property type="entry name" value="alpha/beta hydrolase"/>
    <property type="match status" value="1"/>
</dbReference>
<organism evidence="2 4">
    <name type="scientific">Lawsonella clevelandensis</name>
    <dbReference type="NCBI Taxonomy" id="1528099"/>
    <lineage>
        <taxon>Bacteria</taxon>
        <taxon>Bacillati</taxon>
        <taxon>Actinomycetota</taxon>
        <taxon>Actinomycetes</taxon>
        <taxon>Mycobacteriales</taxon>
        <taxon>Lawsonellaceae</taxon>
        <taxon>Lawsonella</taxon>
    </lineage>
</organism>
<protein>
    <submittedName>
        <fullName evidence="3">Putative inactive lipase</fullName>
    </submittedName>
</protein>
<dbReference type="InterPro" id="IPR005152">
    <property type="entry name" value="Lipase_secreted"/>
</dbReference>
<dbReference type="GeneID" id="84894766"/>
<keyword evidence="5" id="KW-1185">Reference proteome</keyword>
<dbReference type="Proteomes" id="UP000068137">
    <property type="component" value="Chromosome"/>
</dbReference>
<feature type="signal peptide" evidence="1">
    <location>
        <begin position="1"/>
        <end position="29"/>
    </location>
</feature>
<reference evidence="3 5" key="3">
    <citation type="submission" date="2019-04" db="EMBL/GenBank/DDBJ databases">
        <authorList>
            <person name="Seth-Smith MB H."/>
            <person name="Seth-Smith H."/>
        </authorList>
    </citation>
    <scope>NUCLEOTIDE SEQUENCE [LARGE SCALE GENOMIC DNA]</scope>
    <source>
        <strain evidence="3">USB-603019</strain>
    </source>
</reference>
<dbReference type="InterPro" id="IPR029058">
    <property type="entry name" value="AB_hydrolase_fold"/>
</dbReference>
<dbReference type="STRING" id="1528099.AL705_04215"/>